<keyword evidence="3" id="KW-1185">Reference proteome</keyword>
<evidence type="ECO:0000313" key="3">
    <source>
        <dbReference type="Proteomes" id="UP000494206"/>
    </source>
</evidence>
<gene>
    <name evidence="2" type="ORF">CBOVIS_LOCUS12942</name>
</gene>
<evidence type="ECO:0000313" key="2">
    <source>
        <dbReference type="EMBL" id="CAB3411559.1"/>
    </source>
</evidence>
<feature type="compositionally biased region" description="Basic and acidic residues" evidence="1">
    <location>
        <begin position="8"/>
        <end position="27"/>
    </location>
</feature>
<reference evidence="2 3" key="1">
    <citation type="submission" date="2020-04" db="EMBL/GenBank/DDBJ databases">
        <authorList>
            <person name="Laetsch R D."/>
            <person name="Stevens L."/>
            <person name="Kumar S."/>
            <person name="Blaxter L. M."/>
        </authorList>
    </citation>
    <scope>NUCLEOTIDE SEQUENCE [LARGE SCALE GENOMIC DNA]</scope>
</reference>
<name>A0A8S1FF74_9PELO</name>
<dbReference type="Proteomes" id="UP000494206">
    <property type="component" value="Unassembled WGS sequence"/>
</dbReference>
<evidence type="ECO:0000256" key="1">
    <source>
        <dbReference type="SAM" id="MobiDB-lite"/>
    </source>
</evidence>
<organism evidence="2 3">
    <name type="scientific">Caenorhabditis bovis</name>
    <dbReference type="NCBI Taxonomy" id="2654633"/>
    <lineage>
        <taxon>Eukaryota</taxon>
        <taxon>Metazoa</taxon>
        <taxon>Ecdysozoa</taxon>
        <taxon>Nematoda</taxon>
        <taxon>Chromadorea</taxon>
        <taxon>Rhabditida</taxon>
        <taxon>Rhabditina</taxon>
        <taxon>Rhabditomorpha</taxon>
        <taxon>Rhabditoidea</taxon>
        <taxon>Rhabditidae</taxon>
        <taxon>Peloderinae</taxon>
        <taxon>Caenorhabditis</taxon>
    </lineage>
</organism>
<accession>A0A8S1FF74</accession>
<dbReference type="AlphaFoldDB" id="A0A8S1FF74"/>
<feature type="region of interest" description="Disordered" evidence="1">
    <location>
        <begin position="1"/>
        <end position="27"/>
    </location>
</feature>
<sequence>MNQSAKRKTSETNKRETNEKKFETNVKAAKDEISEKGAIEKASKGNVAAEPFAKELVSMTCVNGKSVDSYANGRTSKGVNIGSSSKKKTEENCDGSYLKEFEWEAACLLHVCPSWFNLMTIKEYTDLFKFQIHMEVRYLRSYQIEILRMDLLPTNMKKLTEPSRVVNISSCEFDVVGHRDYRELFTEMQVYLTTLLKFTNLFIEFDDARLSFLRF</sequence>
<comment type="caution">
    <text evidence="2">The sequence shown here is derived from an EMBL/GenBank/DDBJ whole genome shotgun (WGS) entry which is preliminary data.</text>
</comment>
<proteinExistence type="predicted"/>
<dbReference type="EMBL" id="CADEPM010000014">
    <property type="protein sequence ID" value="CAB3411559.1"/>
    <property type="molecule type" value="Genomic_DNA"/>
</dbReference>
<protein>
    <submittedName>
        <fullName evidence="2">Uncharacterized protein</fullName>
    </submittedName>
</protein>